<sequence>VERSTKRLPPFGLRRRVAGGVRTARHQGALPDLRSRPRYSLVRHGRSLGQRVGEVAARPAGRRDRARDHLQRRRHRRSLSGRIAPQRPREGI</sequence>
<dbReference type="AlphaFoldDB" id="A0A6J4SDQ4"/>
<accession>A0A6J4SDQ4</accession>
<feature type="region of interest" description="Disordered" evidence="1">
    <location>
        <begin position="1"/>
        <end position="92"/>
    </location>
</feature>
<evidence type="ECO:0000313" key="2">
    <source>
        <dbReference type="EMBL" id="CAA9496705.1"/>
    </source>
</evidence>
<name>A0A6J4SDQ4_9ACTN</name>
<feature type="non-terminal residue" evidence="2">
    <location>
        <position position="92"/>
    </location>
</feature>
<feature type="non-terminal residue" evidence="2">
    <location>
        <position position="1"/>
    </location>
</feature>
<proteinExistence type="predicted"/>
<feature type="compositionally biased region" description="Basic residues" evidence="1">
    <location>
        <begin position="70"/>
        <end position="79"/>
    </location>
</feature>
<organism evidence="2">
    <name type="scientific">uncultured Solirubrobacteraceae bacterium</name>
    <dbReference type="NCBI Taxonomy" id="1162706"/>
    <lineage>
        <taxon>Bacteria</taxon>
        <taxon>Bacillati</taxon>
        <taxon>Actinomycetota</taxon>
        <taxon>Thermoleophilia</taxon>
        <taxon>Solirubrobacterales</taxon>
        <taxon>Solirubrobacteraceae</taxon>
        <taxon>environmental samples</taxon>
    </lineage>
</organism>
<gene>
    <name evidence="2" type="ORF">AVDCRST_MAG67-1755</name>
</gene>
<dbReference type="EMBL" id="CADCVQ010000073">
    <property type="protein sequence ID" value="CAA9496705.1"/>
    <property type="molecule type" value="Genomic_DNA"/>
</dbReference>
<reference evidence="2" key="1">
    <citation type="submission" date="2020-02" db="EMBL/GenBank/DDBJ databases">
        <authorList>
            <person name="Meier V. D."/>
        </authorList>
    </citation>
    <scope>NUCLEOTIDE SEQUENCE</scope>
    <source>
        <strain evidence="2">AVDCRST_MAG67</strain>
    </source>
</reference>
<evidence type="ECO:0000256" key="1">
    <source>
        <dbReference type="SAM" id="MobiDB-lite"/>
    </source>
</evidence>
<protein>
    <submittedName>
        <fullName evidence="2">Uncharacterized protein</fullName>
    </submittedName>
</protein>